<comment type="caution">
    <text evidence="3">The sequence shown here is derived from an EMBL/GenBank/DDBJ whole genome shotgun (WGS) entry which is preliminary data.</text>
</comment>
<feature type="region of interest" description="Disordered" evidence="1">
    <location>
        <begin position="1"/>
        <end position="24"/>
    </location>
</feature>
<feature type="region of interest" description="Disordered" evidence="1">
    <location>
        <begin position="292"/>
        <end position="315"/>
    </location>
</feature>
<gene>
    <name evidence="3" type="ORF">BJ981_003840</name>
</gene>
<dbReference type="SUPFAM" id="SSF81606">
    <property type="entry name" value="PP2C-like"/>
    <property type="match status" value="1"/>
</dbReference>
<protein>
    <recommendedName>
        <fullName evidence="2">PPM-type phosphatase domain-containing protein</fullName>
    </recommendedName>
</protein>
<feature type="domain" description="PPM-type phosphatase" evidence="2">
    <location>
        <begin position="60"/>
        <end position="265"/>
    </location>
</feature>
<sequence>MSDTRSAHPRVGASPFSIGDPGRAGLELPAGRPGALVGQSDIEVSAATLPGVLIRAATIRGLLHRAGDEPRQDAFAIARHETGAGAWAVAVVCDGVGALGRSDEAATLAGRRLAELGAAGVPWPEAFAVVNEELHAYAEQVRAAGGGDASRDGMATTAVALSVHRDGPGWAGEVAWVGDSSLWHLDAAGRWTDLTDTREPGQEGDEDEGPFHSTKVRPMPSSGGSCATRAVRVSGGALFVMSDGIANPLDWCEDVRETLAKWWARPPDPFTFAAQAAFARKTHVDDRTVVALWPDDDDDQGDDEGHAGGGPETAG</sequence>
<dbReference type="EMBL" id="JACHBR010000001">
    <property type="protein sequence ID" value="MBB5628141.1"/>
    <property type="molecule type" value="Genomic_DNA"/>
</dbReference>
<accession>A0A7W8Z608</accession>
<dbReference type="Pfam" id="PF13672">
    <property type="entry name" value="PP2C_2"/>
    <property type="match status" value="1"/>
</dbReference>
<dbReference type="RefSeq" id="WP_184612702.1">
    <property type="nucleotide sequence ID" value="NZ_BOOS01000017.1"/>
</dbReference>
<evidence type="ECO:0000313" key="4">
    <source>
        <dbReference type="Proteomes" id="UP000588112"/>
    </source>
</evidence>
<dbReference type="InterPro" id="IPR036457">
    <property type="entry name" value="PPM-type-like_dom_sf"/>
</dbReference>
<dbReference type="Gene3D" id="3.60.40.10">
    <property type="entry name" value="PPM-type phosphatase domain"/>
    <property type="match status" value="1"/>
</dbReference>
<evidence type="ECO:0000313" key="3">
    <source>
        <dbReference type="EMBL" id="MBB5628141.1"/>
    </source>
</evidence>
<organism evidence="3 4">
    <name type="scientific">Sphaerisporangium krabiense</name>
    <dbReference type="NCBI Taxonomy" id="763782"/>
    <lineage>
        <taxon>Bacteria</taxon>
        <taxon>Bacillati</taxon>
        <taxon>Actinomycetota</taxon>
        <taxon>Actinomycetes</taxon>
        <taxon>Streptosporangiales</taxon>
        <taxon>Streptosporangiaceae</taxon>
        <taxon>Sphaerisporangium</taxon>
    </lineage>
</organism>
<reference evidence="3 4" key="1">
    <citation type="submission" date="2020-08" db="EMBL/GenBank/DDBJ databases">
        <title>Sequencing the genomes of 1000 actinobacteria strains.</title>
        <authorList>
            <person name="Klenk H.-P."/>
        </authorList>
    </citation>
    <scope>NUCLEOTIDE SEQUENCE [LARGE SCALE GENOMIC DNA]</scope>
    <source>
        <strain evidence="3 4">DSM 45790</strain>
    </source>
</reference>
<proteinExistence type="predicted"/>
<evidence type="ECO:0000259" key="2">
    <source>
        <dbReference type="Pfam" id="PF13672"/>
    </source>
</evidence>
<feature type="region of interest" description="Disordered" evidence="1">
    <location>
        <begin position="194"/>
        <end position="227"/>
    </location>
</feature>
<dbReference type="Proteomes" id="UP000588112">
    <property type="component" value="Unassembled WGS sequence"/>
</dbReference>
<dbReference type="InterPro" id="IPR001932">
    <property type="entry name" value="PPM-type_phosphatase-like_dom"/>
</dbReference>
<evidence type="ECO:0000256" key="1">
    <source>
        <dbReference type="SAM" id="MobiDB-lite"/>
    </source>
</evidence>
<name>A0A7W8Z608_9ACTN</name>
<dbReference type="AlphaFoldDB" id="A0A7W8Z608"/>
<keyword evidence="4" id="KW-1185">Reference proteome</keyword>